<keyword evidence="2" id="KW-1185">Reference proteome</keyword>
<evidence type="ECO:0000313" key="2">
    <source>
        <dbReference type="Proteomes" id="UP001597641"/>
    </source>
</evidence>
<accession>A0ABW6BR66</accession>
<dbReference type="EMBL" id="JBHUOX010000005">
    <property type="protein sequence ID" value="MFD3000315.1"/>
    <property type="molecule type" value="Genomic_DNA"/>
</dbReference>
<organism evidence="1 2">
    <name type="scientific">Pontibacter toksunensis</name>
    <dbReference type="NCBI Taxonomy" id="1332631"/>
    <lineage>
        <taxon>Bacteria</taxon>
        <taxon>Pseudomonadati</taxon>
        <taxon>Bacteroidota</taxon>
        <taxon>Cytophagia</taxon>
        <taxon>Cytophagales</taxon>
        <taxon>Hymenobacteraceae</taxon>
        <taxon>Pontibacter</taxon>
    </lineage>
</organism>
<dbReference type="RefSeq" id="WP_377483199.1">
    <property type="nucleotide sequence ID" value="NZ_JBHUOX010000005.1"/>
</dbReference>
<dbReference type="Proteomes" id="UP001597641">
    <property type="component" value="Unassembled WGS sequence"/>
</dbReference>
<comment type="caution">
    <text evidence="1">The sequence shown here is derived from an EMBL/GenBank/DDBJ whole genome shotgun (WGS) entry which is preliminary data.</text>
</comment>
<evidence type="ECO:0000313" key="1">
    <source>
        <dbReference type="EMBL" id="MFD3000315.1"/>
    </source>
</evidence>
<protein>
    <submittedName>
        <fullName evidence="1">Uncharacterized protein</fullName>
    </submittedName>
</protein>
<reference evidence="2" key="1">
    <citation type="journal article" date="2019" name="Int. J. Syst. Evol. Microbiol.">
        <title>The Global Catalogue of Microorganisms (GCM) 10K type strain sequencing project: providing services to taxonomists for standard genome sequencing and annotation.</title>
        <authorList>
            <consortium name="The Broad Institute Genomics Platform"/>
            <consortium name="The Broad Institute Genome Sequencing Center for Infectious Disease"/>
            <person name="Wu L."/>
            <person name="Ma J."/>
        </authorList>
    </citation>
    <scope>NUCLEOTIDE SEQUENCE [LARGE SCALE GENOMIC DNA]</scope>
    <source>
        <strain evidence="2">KCTC 23984</strain>
    </source>
</reference>
<sequence length="53" mass="5926">MDELLTLVGRRKKGKYLLVYAYSPKYDVNIGFESGSAKTMEGLMVKLRGLEVG</sequence>
<gene>
    <name evidence="1" type="ORF">ACFS7Z_08085</name>
</gene>
<proteinExistence type="predicted"/>
<name>A0ABW6BR66_9BACT</name>